<dbReference type="SMR" id="A0A063XCN4"/>
<evidence type="ECO:0000313" key="5">
    <source>
        <dbReference type="Proteomes" id="UP000032247"/>
    </source>
</evidence>
<dbReference type="SUPFAM" id="SSF158388">
    <property type="entry name" value="YvfG-like"/>
    <property type="match status" value="1"/>
</dbReference>
<evidence type="ECO:0000313" key="4">
    <source>
        <dbReference type="EMBL" id="WHM23067.1"/>
    </source>
</evidence>
<dbReference type="InterPro" id="IPR018590">
    <property type="entry name" value="Uncharacterised_YvfG"/>
</dbReference>
<evidence type="ECO:0000313" key="2">
    <source>
        <dbReference type="EMBL" id="KZD92362.1"/>
    </source>
</evidence>
<evidence type="ECO:0000313" key="3">
    <source>
        <dbReference type="EMBL" id="MBO3793566.1"/>
    </source>
</evidence>
<reference evidence="1 5" key="1">
    <citation type="submission" date="2014-12" db="EMBL/GenBank/DDBJ databases">
        <title>Comparative genome analysis of Bacillus coagulans HM-08, Clostridium butyricum HM-68, Bacillus subtilis HM-66 and Bacillus licheniformis BL-09.</title>
        <authorList>
            <person name="Zhang H."/>
        </authorList>
    </citation>
    <scope>NUCLEOTIDE SEQUENCE [LARGE SCALE GENOMIC DNA]</scope>
    <source>
        <strain evidence="1 5">HM-66</strain>
    </source>
</reference>
<dbReference type="InterPro" id="IPR037247">
    <property type="entry name" value="YvfG_sf"/>
</dbReference>
<accession>A0A063XCN4</accession>
<reference evidence="4" key="4">
    <citation type="submission" date="2023-05" db="EMBL/GenBank/DDBJ databases">
        <title>Complete genome sequence of Bacillus subtilis SRCM117797 isolated from Soybean paste.</title>
        <authorList>
            <person name="Abraha H.B."/>
            <person name="Kim K.-P."/>
            <person name="Ryu M.-S."/>
            <person name="Jeong D.-Y."/>
        </authorList>
    </citation>
    <scope>NUCLEOTIDE SEQUENCE</scope>
    <source>
        <strain evidence="4">SRCM117797</strain>
    </source>
</reference>
<protein>
    <submittedName>
        <fullName evidence="3">Protein YvfG</fullName>
    </submittedName>
</protein>
<sequence length="72" mass="8472">MSELFSVPYFIENLKQHIEMNQSEDKIHAMNSYYRSVVSTLVQDQLTKNAVVLKRIQHLDEAYNKVKRGESK</sequence>
<dbReference type="Proteomes" id="UP001229422">
    <property type="component" value="Chromosome"/>
</dbReference>
<accession>A0A0M0KQ90</accession>
<dbReference type="PATRIC" id="fig|1423.134.peg.1901"/>
<dbReference type="Gene3D" id="6.10.140.40">
    <property type="match status" value="1"/>
</dbReference>
<evidence type="ECO:0000313" key="6">
    <source>
        <dbReference type="Proteomes" id="UP000076442"/>
    </source>
</evidence>
<dbReference type="Proteomes" id="UP000076442">
    <property type="component" value="Unassembled WGS sequence"/>
</dbReference>
<dbReference type="EMBL" id="CP125292">
    <property type="protein sequence ID" value="WHM23067.1"/>
    <property type="molecule type" value="Genomic_DNA"/>
</dbReference>
<gene>
    <name evidence="3" type="primary">yvfG</name>
    <name evidence="2" type="ORF">B4122_1701</name>
    <name evidence="3" type="ORF">J5227_04350</name>
    <name evidence="4" type="ORF">QL281_08560</name>
    <name evidence="1" type="ORF">SC09_contig4orf00586</name>
</gene>
<dbReference type="EMBL" id="LJZV01000010">
    <property type="protein sequence ID" value="KZD92362.1"/>
    <property type="molecule type" value="Genomic_DNA"/>
</dbReference>
<dbReference type="OMA" id="NEDKIHA"/>
<evidence type="ECO:0000313" key="1">
    <source>
        <dbReference type="EMBL" id="KIU05705.1"/>
    </source>
</evidence>
<dbReference type="GeneID" id="86871974"/>
<dbReference type="Proteomes" id="UP000032247">
    <property type="component" value="Unassembled WGS sequence"/>
</dbReference>
<dbReference type="Pfam" id="PF09628">
    <property type="entry name" value="YvfG"/>
    <property type="match status" value="1"/>
</dbReference>
<name>A0A063XCN4_BACIU</name>
<proteinExistence type="predicted"/>
<dbReference type="EMBL" id="JAGFPW010000002">
    <property type="protein sequence ID" value="MBO3793566.1"/>
    <property type="molecule type" value="Genomic_DNA"/>
</dbReference>
<dbReference type="EMBL" id="JXBC01000013">
    <property type="protein sequence ID" value="KIU05705.1"/>
    <property type="molecule type" value="Genomic_DNA"/>
</dbReference>
<organism evidence="1 5">
    <name type="scientific">Bacillus subtilis</name>
    <dbReference type="NCBI Taxonomy" id="1423"/>
    <lineage>
        <taxon>Bacteria</taxon>
        <taxon>Bacillati</taxon>
        <taxon>Bacillota</taxon>
        <taxon>Bacilli</taxon>
        <taxon>Bacillales</taxon>
        <taxon>Bacillaceae</taxon>
        <taxon>Bacillus</taxon>
    </lineage>
</organism>
<reference evidence="3" key="3">
    <citation type="submission" date="2021-03" db="EMBL/GenBank/DDBJ databases">
        <title>Isolation of Bacillus subtilis from fermented food sample.</title>
        <authorList>
            <person name="Lakshmanan V."/>
            <person name="Athira K."/>
            <person name="Rajagopal K."/>
        </authorList>
    </citation>
    <scope>NUCLEOTIDE SEQUENCE</scope>
    <source>
        <strain evidence="3">S1</strain>
    </source>
</reference>
<dbReference type="AlphaFoldDB" id="A0A063XCN4"/>
<dbReference type="RefSeq" id="WP_003219905.1">
    <property type="nucleotide sequence ID" value="NZ_AP024621.1"/>
</dbReference>
<dbReference type="Proteomes" id="UP000665181">
    <property type="component" value="Unassembled WGS sequence"/>
</dbReference>
<reference evidence="2 6" key="2">
    <citation type="submission" date="2015-09" db="EMBL/GenBank/DDBJ databases">
        <title>Spore heat resistance.</title>
        <authorList>
            <person name="Boekhorst J."/>
            <person name="Berendsen E.M."/>
            <person name="Wells-Bennik M.H."/>
            <person name="Kuipers O.P."/>
        </authorList>
    </citation>
    <scope>NUCLEOTIDE SEQUENCE [LARGE SCALE GENOMIC DNA]</scope>
    <source>
        <strain evidence="2 6">B4122</strain>
    </source>
</reference>